<dbReference type="EMBL" id="JABBFX010000001">
    <property type="protein sequence ID" value="NML45259.1"/>
    <property type="molecule type" value="Genomic_DNA"/>
</dbReference>
<evidence type="ECO:0000259" key="3">
    <source>
        <dbReference type="PROSITE" id="PS51186"/>
    </source>
</evidence>
<dbReference type="RefSeq" id="WP_169419342.1">
    <property type="nucleotide sequence ID" value="NZ_JABBFX010000001.1"/>
</dbReference>
<evidence type="ECO:0000313" key="5">
    <source>
        <dbReference type="Proteomes" id="UP000541185"/>
    </source>
</evidence>
<feature type="domain" description="N-acetyltransferase" evidence="3">
    <location>
        <begin position="6"/>
        <end position="151"/>
    </location>
</feature>
<proteinExistence type="predicted"/>
<keyword evidence="2" id="KW-0012">Acyltransferase</keyword>
<dbReference type="InterPro" id="IPR000182">
    <property type="entry name" value="GNAT_dom"/>
</dbReference>
<dbReference type="PANTHER" id="PTHR43877">
    <property type="entry name" value="AMINOALKYLPHOSPHONATE N-ACETYLTRANSFERASE-RELATED-RELATED"/>
    <property type="match status" value="1"/>
</dbReference>
<dbReference type="Pfam" id="PF00583">
    <property type="entry name" value="Acetyltransf_1"/>
    <property type="match status" value="1"/>
</dbReference>
<evidence type="ECO:0000256" key="1">
    <source>
        <dbReference type="ARBA" id="ARBA00022679"/>
    </source>
</evidence>
<keyword evidence="5" id="KW-1185">Reference proteome</keyword>
<gene>
    <name evidence="4" type="ORF">HHL11_16005</name>
</gene>
<evidence type="ECO:0000313" key="4">
    <source>
        <dbReference type="EMBL" id="NML45259.1"/>
    </source>
</evidence>
<dbReference type="Gene3D" id="3.40.630.30">
    <property type="match status" value="1"/>
</dbReference>
<accession>A0A848H6W9</accession>
<dbReference type="CDD" id="cd04301">
    <property type="entry name" value="NAT_SF"/>
    <property type="match status" value="1"/>
</dbReference>
<dbReference type="AlphaFoldDB" id="A0A848H6W9"/>
<sequence>MSSPAVIIRAALPSDEATWRELWRGYCEFYGAQVADEVTNRTWKRILDPDAQVMCVVAEVDGQVHGFANCVVHENTWETQAICYLEDLYVRPSARGRGVGGALIEWLRNAMRAEGWARLYWMTQADNAQARRLYDRYTTADNFVRYVIRQK</sequence>
<keyword evidence="1 4" id="KW-0808">Transferase</keyword>
<organism evidence="4 5">
    <name type="scientific">Ramlibacter agri</name>
    <dbReference type="NCBI Taxonomy" id="2728837"/>
    <lineage>
        <taxon>Bacteria</taxon>
        <taxon>Pseudomonadati</taxon>
        <taxon>Pseudomonadota</taxon>
        <taxon>Betaproteobacteria</taxon>
        <taxon>Burkholderiales</taxon>
        <taxon>Comamonadaceae</taxon>
        <taxon>Ramlibacter</taxon>
    </lineage>
</organism>
<protein>
    <submittedName>
        <fullName evidence="4">GNAT family N-acetyltransferase</fullName>
    </submittedName>
</protein>
<comment type="caution">
    <text evidence="4">The sequence shown here is derived from an EMBL/GenBank/DDBJ whole genome shotgun (WGS) entry which is preliminary data.</text>
</comment>
<dbReference type="InterPro" id="IPR016181">
    <property type="entry name" value="Acyl_CoA_acyltransferase"/>
</dbReference>
<dbReference type="PROSITE" id="PS51186">
    <property type="entry name" value="GNAT"/>
    <property type="match status" value="1"/>
</dbReference>
<name>A0A848H6W9_9BURK</name>
<dbReference type="Proteomes" id="UP000541185">
    <property type="component" value="Unassembled WGS sequence"/>
</dbReference>
<dbReference type="GO" id="GO:0016747">
    <property type="term" value="F:acyltransferase activity, transferring groups other than amino-acyl groups"/>
    <property type="evidence" value="ECO:0007669"/>
    <property type="project" value="InterPro"/>
</dbReference>
<reference evidence="4 5" key="1">
    <citation type="submission" date="2020-04" db="EMBL/GenBank/DDBJ databases">
        <title>Ramlibacter sp. G-1-2-2 isolated from soil.</title>
        <authorList>
            <person name="Dahal R.H."/>
        </authorList>
    </citation>
    <scope>NUCLEOTIDE SEQUENCE [LARGE SCALE GENOMIC DNA]</scope>
    <source>
        <strain evidence="4 5">G-1-2-2</strain>
    </source>
</reference>
<evidence type="ECO:0000256" key="2">
    <source>
        <dbReference type="ARBA" id="ARBA00023315"/>
    </source>
</evidence>
<dbReference type="SUPFAM" id="SSF55729">
    <property type="entry name" value="Acyl-CoA N-acyltransferases (Nat)"/>
    <property type="match status" value="1"/>
</dbReference>
<dbReference type="InterPro" id="IPR050832">
    <property type="entry name" value="Bact_Acetyltransf"/>
</dbReference>